<reference evidence="3" key="1">
    <citation type="submission" date="2018-08" db="EMBL/GenBank/DDBJ databases">
        <authorList>
            <person name="Jin W."/>
            <person name="Wang H."/>
            <person name="Yang Y."/>
            <person name="Li M."/>
            <person name="Liu J."/>
        </authorList>
    </citation>
    <scope>NUCLEOTIDE SEQUENCE</scope>
    <source>
        <strain evidence="3">AESS21</strain>
    </source>
</reference>
<dbReference type="Proteomes" id="UP000705379">
    <property type="component" value="Unassembled WGS sequence"/>
</dbReference>
<evidence type="ECO:0000313" key="4">
    <source>
        <dbReference type="Proteomes" id="UP000615687"/>
    </source>
</evidence>
<reference evidence="3" key="3">
    <citation type="journal article" date="2021" name="Microorganisms">
        <title>Bacterial Dimethylsulfoniopropionate Biosynthesis in the East China Sea.</title>
        <authorList>
            <person name="Liu J."/>
            <person name="Zhang Y."/>
            <person name="Liu J."/>
            <person name="Zhong H."/>
            <person name="Williams B.T."/>
            <person name="Zheng Y."/>
            <person name="Curson A.R.J."/>
            <person name="Sun C."/>
            <person name="Sun H."/>
            <person name="Song D."/>
            <person name="Wagner Mackenzie B."/>
            <person name="Bermejo Martinez A."/>
            <person name="Todd J.D."/>
            <person name="Zhang X.H."/>
        </authorList>
    </citation>
    <scope>NUCLEOTIDE SEQUENCE</scope>
    <source>
        <strain evidence="3">AESS21</strain>
    </source>
</reference>
<protein>
    <submittedName>
        <fullName evidence="3">Uncharacterized protein</fullName>
    </submittedName>
</protein>
<dbReference type="EMBL" id="QTKU01000006">
    <property type="protein sequence ID" value="MBS8262621.1"/>
    <property type="molecule type" value="Genomic_DNA"/>
</dbReference>
<organism evidence="3 5">
    <name type="scientific">Roseibium polysiphoniae</name>
    <dbReference type="NCBI Taxonomy" id="2571221"/>
    <lineage>
        <taxon>Bacteria</taxon>
        <taxon>Pseudomonadati</taxon>
        <taxon>Pseudomonadota</taxon>
        <taxon>Alphaproteobacteria</taxon>
        <taxon>Hyphomicrobiales</taxon>
        <taxon>Stappiaceae</taxon>
        <taxon>Roseibium</taxon>
    </lineage>
</organism>
<proteinExistence type="predicted"/>
<comment type="caution">
    <text evidence="3">The sequence shown here is derived from an EMBL/GenBank/DDBJ whole genome shotgun (WGS) entry which is preliminary data.</text>
</comment>
<keyword evidence="1" id="KW-0175">Coiled coil</keyword>
<evidence type="ECO:0000256" key="1">
    <source>
        <dbReference type="SAM" id="Coils"/>
    </source>
</evidence>
<evidence type="ECO:0000313" key="5">
    <source>
        <dbReference type="Proteomes" id="UP000705379"/>
    </source>
</evidence>
<dbReference type="Proteomes" id="UP000615687">
    <property type="component" value="Unassembled WGS sequence"/>
</dbReference>
<feature type="coiled-coil region" evidence="1">
    <location>
        <begin position="66"/>
        <end position="93"/>
    </location>
</feature>
<dbReference type="RefSeq" id="WP_192109210.1">
    <property type="nucleotide sequence ID" value="NZ_JACYXJ010000004.1"/>
</dbReference>
<accession>A0A944CHX5</accession>
<evidence type="ECO:0000313" key="3">
    <source>
        <dbReference type="EMBL" id="MBS8262621.1"/>
    </source>
</evidence>
<reference evidence="2 4" key="2">
    <citation type="submission" date="2020-09" db="EMBL/GenBank/DDBJ databases">
        <title>The genome sequence of type strain Labrenzia polysiphoniae KACC 19711.</title>
        <authorList>
            <person name="Liu Y."/>
        </authorList>
    </citation>
    <scope>NUCLEOTIDE SEQUENCE [LARGE SCALE GENOMIC DNA]</scope>
    <source>
        <strain evidence="2 4">KACC 19711</strain>
    </source>
</reference>
<dbReference type="EMBL" id="JACYXJ010000004">
    <property type="protein sequence ID" value="MBD8876722.1"/>
    <property type="molecule type" value="Genomic_DNA"/>
</dbReference>
<gene>
    <name evidence="3" type="ORF">DYI23_20515</name>
    <name evidence="2" type="ORF">IG617_10535</name>
</gene>
<name>A0A944CHX5_9HYPH</name>
<evidence type="ECO:0000313" key="2">
    <source>
        <dbReference type="EMBL" id="MBD8876722.1"/>
    </source>
</evidence>
<keyword evidence="4" id="KW-1185">Reference proteome</keyword>
<sequence>MDTPDKTQTAIKSLATTCEAIAHGRFDDVDELYDVVTNEGVPEDIRALAETFAGMVVQVEAREFHASQLIADLTETRRLLEAAEAKLKKENAVLRTRLDKLDVTYDEKQAELEIQQVTDSDYFKSLQSRAKSLRSKFKTDP</sequence>
<dbReference type="AlphaFoldDB" id="A0A944CHX5"/>